<evidence type="ECO:0000256" key="1">
    <source>
        <dbReference type="SAM" id="MobiDB-lite"/>
    </source>
</evidence>
<feature type="region of interest" description="Disordered" evidence="1">
    <location>
        <begin position="37"/>
        <end position="110"/>
    </location>
</feature>
<dbReference type="AlphaFoldDB" id="A0A1J6HK02"/>
<feature type="compositionally biased region" description="Gly residues" evidence="1">
    <location>
        <begin position="39"/>
        <end position="69"/>
    </location>
</feature>
<dbReference type="EMBL" id="MOEC01000013">
    <property type="protein sequence ID" value="OIS92817.1"/>
    <property type="molecule type" value="Genomic_DNA"/>
</dbReference>
<comment type="caution">
    <text evidence="3">The sequence shown here is derived from an EMBL/GenBank/DDBJ whole genome shotgun (WGS) entry which is preliminary data.</text>
</comment>
<name>A0A1J6HK02_9HYPH</name>
<evidence type="ECO:0000313" key="3">
    <source>
        <dbReference type="EMBL" id="OIS92817.1"/>
    </source>
</evidence>
<accession>A0A1J6HK02</accession>
<dbReference type="OrthoDB" id="8117320at2"/>
<sequence length="186" mass="18944">MSIGRKIGAVGLSAGLAVSLSLLPVLTDTNHADTAYAKGEGGGNGGGNGGGHGGGNGSGNGGNKGGNSGHSGMRDSHRSSAARSSHHRADPITKSGVTRASVTKDKNTLGPLNAAHASATARANAAPNSSVGRIASYEQARDRALSISDPIKREEALDEAKDQLETAFNRTISEKEFQQIDNMLEK</sequence>
<reference evidence="3 4" key="1">
    <citation type="submission" date="2016-10" db="EMBL/GenBank/DDBJ databases">
        <title>The Draft Genome Sequence of the Potato Rhizosphere Bacteria Ochrobactrum sp. IPA7.2.</title>
        <authorList>
            <person name="Gogoleva N.E."/>
            <person name="Khlopko Y.A."/>
            <person name="Burygin G.L."/>
            <person name="Plotnikov A.O."/>
        </authorList>
    </citation>
    <scope>NUCLEOTIDE SEQUENCE [LARGE SCALE GENOMIC DNA]</scope>
    <source>
        <strain evidence="3 4">IPA7.2</strain>
    </source>
</reference>
<dbReference type="Proteomes" id="UP000182985">
    <property type="component" value="Unassembled WGS sequence"/>
</dbReference>
<feature type="signal peptide" evidence="2">
    <location>
        <begin position="1"/>
        <end position="27"/>
    </location>
</feature>
<keyword evidence="2" id="KW-0732">Signal</keyword>
<gene>
    <name evidence="3" type="ORF">BLA27_14075</name>
</gene>
<evidence type="ECO:0000256" key="2">
    <source>
        <dbReference type="SAM" id="SignalP"/>
    </source>
</evidence>
<protein>
    <submittedName>
        <fullName evidence="3">Holotricin-3</fullName>
    </submittedName>
</protein>
<keyword evidence="4" id="KW-1185">Reference proteome</keyword>
<organism evidence="3 4">
    <name type="scientific">Brucella cytisi</name>
    <dbReference type="NCBI Taxonomy" id="407152"/>
    <lineage>
        <taxon>Bacteria</taxon>
        <taxon>Pseudomonadati</taxon>
        <taxon>Pseudomonadota</taxon>
        <taxon>Alphaproteobacteria</taxon>
        <taxon>Hyphomicrobiales</taxon>
        <taxon>Brucellaceae</taxon>
        <taxon>Brucella/Ochrobactrum group</taxon>
        <taxon>Brucella</taxon>
    </lineage>
</organism>
<dbReference type="RefSeq" id="WP_071632285.1">
    <property type="nucleotide sequence ID" value="NZ_MOEC01000013.1"/>
</dbReference>
<proteinExistence type="predicted"/>
<feature type="chain" id="PRO_5009639047" evidence="2">
    <location>
        <begin position="28"/>
        <end position="186"/>
    </location>
</feature>
<evidence type="ECO:0000313" key="4">
    <source>
        <dbReference type="Proteomes" id="UP000182985"/>
    </source>
</evidence>